<protein>
    <submittedName>
        <fullName evidence="2">Uncharacterized protein</fullName>
    </submittedName>
</protein>
<name>E1ZLA9_CHLVA</name>
<evidence type="ECO:0000256" key="1">
    <source>
        <dbReference type="SAM" id="SignalP"/>
    </source>
</evidence>
<proteinExistence type="predicted"/>
<feature type="signal peptide" evidence="1">
    <location>
        <begin position="1"/>
        <end position="21"/>
    </location>
</feature>
<dbReference type="GeneID" id="17352636"/>
<dbReference type="OrthoDB" id="511313at2759"/>
<feature type="chain" id="PRO_5003155868" evidence="1">
    <location>
        <begin position="22"/>
        <end position="383"/>
    </location>
</feature>
<dbReference type="RefSeq" id="XP_005845472.1">
    <property type="nucleotide sequence ID" value="XM_005845410.1"/>
</dbReference>
<evidence type="ECO:0000313" key="2">
    <source>
        <dbReference type="EMBL" id="EFN53370.1"/>
    </source>
</evidence>
<dbReference type="InParanoid" id="E1ZLA9"/>
<dbReference type="AlphaFoldDB" id="E1ZLA9"/>
<dbReference type="EMBL" id="GL433852">
    <property type="protein sequence ID" value="EFN53370.1"/>
    <property type="molecule type" value="Genomic_DNA"/>
</dbReference>
<accession>E1ZLA9</accession>
<organism evidence="3">
    <name type="scientific">Chlorella variabilis</name>
    <name type="common">Green alga</name>
    <dbReference type="NCBI Taxonomy" id="554065"/>
    <lineage>
        <taxon>Eukaryota</taxon>
        <taxon>Viridiplantae</taxon>
        <taxon>Chlorophyta</taxon>
        <taxon>core chlorophytes</taxon>
        <taxon>Trebouxiophyceae</taxon>
        <taxon>Chlorellales</taxon>
        <taxon>Chlorellaceae</taxon>
        <taxon>Chlorella clade</taxon>
        <taxon>Chlorella</taxon>
    </lineage>
</organism>
<evidence type="ECO:0000313" key="3">
    <source>
        <dbReference type="Proteomes" id="UP000008141"/>
    </source>
</evidence>
<sequence>MRAAGALALALAACAVLPAHAAQGRSLNQVPERQRAGVLDPSTAAEEPILTTAISVGEETTACQTFSPYTLEWGYSRSAVDYGANGTSQPDLSDVQALIARICRSPAAAGSRIMSAVQAGGPEAQSAVYALLNADCPDVLDAGSETYSAAIDAVTSGDPADLPAVAEWFTNLAEAADAVGIPLCASAAVIDPTTGELLQEEFFHTGAAGPAESPQGADGAAILTTSISFVDTVSCDVFDPDLFTWVTNYTAEPLVATNTTKPPASLVGAVMDQICSDPVTAGDQLLAAVQAGGQEAQVWVDALLTADCLENPSSPNDAYQQAINTLNPEGDPTDLPAVASWFSNMAAAADAVGTPVCLSLAVVNEGTGEVLEKRDFFTGDTAA</sequence>
<dbReference type="Proteomes" id="UP000008141">
    <property type="component" value="Unassembled WGS sequence"/>
</dbReference>
<keyword evidence="1" id="KW-0732">Signal</keyword>
<dbReference type="KEGG" id="cvr:CHLNCDRAFT_137132"/>
<keyword evidence="3" id="KW-1185">Reference proteome</keyword>
<gene>
    <name evidence="2" type="ORF">CHLNCDRAFT_137132</name>
</gene>
<reference evidence="2 3" key="1">
    <citation type="journal article" date="2010" name="Plant Cell">
        <title>The Chlorella variabilis NC64A genome reveals adaptation to photosymbiosis, coevolution with viruses, and cryptic sex.</title>
        <authorList>
            <person name="Blanc G."/>
            <person name="Duncan G."/>
            <person name="Agarkova I."/>
            <person name="Borodovsky M."/>
            <person name="Gurnon J."/>
            <person name="Kuo A."/>
            <person name="Lindquist E."/>
            <person name="Lucas S."/>
            <person name="Pangilinan J."/>
            <person name="Polle J."/>
            <person name="Salamov A."/>
            <person name="Terry A."/>
            <person name="Yamada T."/>
            <person name="Dunigan D.D."/>
            <person name="Grigoriev I.V."/>
            <person name="Claverie J.M."/>
            <person name="Van Etten J.L."/>
        </authorList>
    </citation>
    <scope>NUCLEOTIDE SEQUENCE [LARGE SCALE GENOMIC DNA]</scope>
    <source>
        <strain evidence="2 3">NC64A</strain>
    </source>
</reference>